<dbReference type="HOGENOM" id="CLU_094585_1_0_11"/>
<gene>
    <name evidence="2" type="ORF">SSOG_08674</name>
</gene>
<proteinExistence type="predicted"/>
<dbReference type="Proteomes" id="UP000003963">
    <property type="component" value="Unassembled WGS sequence"/>
</dbReference>
<evidence type="ECO:0000313" key="3">
    <source>
        <dbReference type="Proteomes" id="UP000003963"/>
    </source>
</evidence>
<reference evidence="2 3" key="1">
    <citation type="submission" date="2009-02" db="EMBL/GenBank/DDBJ databases">
        <title>Annotation of Streptomyces hygroscopicus strain ATCC 53653.</title>
        <authorList>
            <consortium name="The Broad Institute Genome Sequencing Platform"/>
            <consortium name="Broad Institute Microbial Sequencing Center"/>
            <person name="Fischbach M."/>
            <person name="Godfrey P."/>
            <person name="Ward D."/>
            <person name="Young S."/>
            <person name="Zeng Q."/>
            <person name="Koehrsen M."/>
            <person name="Alvarado L."/>
            <person name="Berlin A.M."/>
            <person name="Bochicchio J."/>
            <person name="Borenstein D."/>
            <person name="Chapman S.B."/>
            <person name="Chen Z."/>
            <person name="Engels R."/>
            <person name="Freedman E."/>
            <person name="Gellesch M."/>
            <person name="Goldberg J."/>
            <person name="Griggs A."/>
            <person name="Gujja S."/>
            <person name="Heilman E.R."/>
            <person name="Heiman D.I."/>
            <person name="Hepburn T.A."/>
            <person name="Howarth C."/>
            <person name="Jen D."/>
            <person name="Larson L."/>
            <person name="Lewis B."/>
            <person name="Mehta T."/>
            <person name="Park D."/>
            <person name="Pearson M."/>
            <person name="Richards J."/>
            <person name="Roberts A."/>
            <person name="Saif S."/>
            <person name="Shea T.D."/>
            <person name="Shenoy N."/>
            <person name="Sisk P."/>
            <person name="Stolte C."/>
            <person name="Sykes S.N."/>
            <person name="Thomson T."/>
            <person name="Walk T."/>
            <person name="White J."/>
            <person name="Yandava C."/>
            <person name="Straight P."/>
            <person name="Clardy J."/>
            <person name="Hung D."/>
            <person name="Kolter R."/>
            <person name="Mekalanos J."/>
            <person name="Walker S."/>
            <person name="Walsh C.T."/>
            <person name="Wieland-Brown L.C."/>
            <person name="Haas B."/>
            <person name="Nusbaum C."/>
            <person name="Birren B."/>
        </authorList>
    </citation>
    <scope>NUCLEOTIDE SEQUENCE [LARGE SCALE GENOMIC DNA]</scope>
    <source>
        <strain evidence="2 3">ATCC 53653</strain>
    </source>
</reference>
<dbReference type="SUPFAM" id="SSF103196">
    <property type="entry name" value="Roadblock/LC7 domain"/>
    <property type="match status" value="1"/>
</dbReference>
<evidence type="ECO:0000259" key="1">
    <source>
        <dbReference type="SMART" id="SM00960"/>
    </source>
</evidence>
<evidence type="ECO:0000313" key="2">
    <source>
        <dbReference type="EMBL" id="EFL28960.1"/>
    </source>
</evidence>
<protein>
    <submittedName>
        <fullName evidence="2">Roadblock/LC7 domain protein</fullName>
    </submittedName>
</protein>
<dbReference type="STRING" id="457427.SSOG_08674"/>
<dbReference type="PANTHER" id="PTHR36222:SF1">
    <property type="entry name" value="SERINE PROTEASE INHIBITOR RV3364C"/>
    <property type="match status" value="1"/>
</dbReference>
<name>D9WFK2_9ACTN</name>
<dbReference type="InterPro" id="IPR004942">
    <property type="entry name" value="Roadblock/LAMTOR2_dom"/>
</dbReference>
<dbReference type="OrthoDB" id="514247at85011"/>
<organism evidence="2 3">
    <name type="scientific">Streptomyces himastatinicus ATCC 53653</name>
    <dbReference type="NCBI Taxonomy" id="457427"/>
    <lineage>
        <taxon>Bacteria</taxon>
        <taxon>Bacillati</taxon>
        <taxon>Actinomycetota</taxon>
        <taxon>Actinomycetes</taxon>
        <taxon>Kitasatosporales</taxon>
        <taxon>Streptomycetaceae</taxon>
        <taxon>Streptomyces</taxon>
        <taxon>Streptomyces violaceusniger group</taxon>
    </lineage>
</organism>
<accession>D9WFK2</accession>
<dbReference type="RefSeq" id="WP_009720757.1">
    <property type="nucleotide sequence ID" value="NZ_GG657754.1"/>
</dbReference>
<keyword evidence="3" id="KW-1185">Reference proteome</keyword>
<dbReference type="AlphaFoldDB" id="D9WFK2"/>
<feature type="domain" description="Roadblock/LAMTOR2" evidence="1">
    <location>
        <begin position="26"/>
        <end position="116"/>
    </location>
</feature>
<dbReference type="Gene3D" id="3.30.450.30">
    <property type="entry name" value="Dynein light chain 2a, cytoplasmic"/>
    <property type="match status" value="1"/>
</dbReference>
<dbReference type="InterPro" id="IPR053141">
    <property type="entry name" value="Mycobact_SerProt_Inhib_Rv3364c"/>
</dbReference>
<dbReference type="PANTHER" id="PTHR36222">
    <property type="entry name" value="SERINE PROTEASE INHIBITOR RV3364C"/>
    <property type="match status" value="1"/>
</dbReference>
<dbReference type="Pfam" id="PF03259">
    <property type="entry name" value="Robl_LC7"/>
    <property type="match status" value="1"/>
</dbReference>
<sequence length="145" mass="14758">MLKRRAAAARSSAGLDRSLLDPGLFDGILGDGAARAGSARHAVLLSQDGTVLIASRGLSRRDAVSLAEIASGFHGLARSTGRRARPAPARRTMVELESGTLFVAAAGAGTCLVVLSAAGTDPATAAAETARLVERVGEQLRRALG</sequence>
<dbReference type="SMART" id="SM00960">
    <property type="entry name" value="Robl_LC7"/>
    <property type="match status" value="1"/>
</dbReference>
<dbReference type="EMBL" id="GG657754">
    <property type="protein sequence ID" value="EFL28960.1"/>
    <property type="molecule type" value="Genomic_DNA"/>
</dbReference>